<sequence>MCFTTDKYQTTIQRLETEIYPALHEALNDFDINEAEPLSDLIKMSIPSLQKEFHSLETYETKLIFPAILALVNDSNTDKHFSPDISGIINLTQSKEDRLNNYINQIAAILDEAAFTRADDADTNLIAGKLQYLTEYFYNQFLPAKQVWKHLLSRLEAGNGCKNRTDEGACNCKHN</sequence>
<dbReference type="AlphaFoldDB" id="A0A8J8FC01"/>
<dbReference type="EMBL" id="WHPF01000001">
    <property type="protein sequence ID" value="NNV53902.1"/>
    <property type="molecule type" value="Genomic_DNA"/>
</dbReference>
<organism evidence="1 2">
    <name type="scientific">Limnovirga soli</name>
    <dbReference type="NCBI Taxonomy" id="2656915"/>
    <lineage>
        <taxon>Bacteria</taxon>
        <taxon>Pseudomonadati</taxon>
        <taxon>Bacteroidota</taxon>
        <taxon>Chitinophagia</taxon>
        <taxon>Chitinophagales</taxon>
        <taxon>Chitinophagaceae</taxon>
        <taxon>Limnovirga</taxon>
    </lineage>
</organism>
<keyword evidence="2" id="KW-1185">Reference proteome</keyword>
<accession>A0A8J8FC01</accession>
<evidence type="ECO:0000313" key="1">
    <source>
        <dbReference type="EMBL" id="NNV53902.1"/>
    </source>
</evidence>
<gene>
    <name evidence="1" type="ORF">GD597_00435</name>
</gene>
<protein>
    <submittedName>
        <fullName evidence="1">Uncharacterized protein</fullName>
    </submittedName>
</protein>
<reference evidence="1" key="1">
    <citation type="submission" date="2019-10" db="EMBL/GenBank/DDBJ databases">
        <title>Draft genome sequence of Panacibacter sp. KCS-6.</title>
        <authorList>
            <person name="Yim K.J."/>
        </authorList>
    </citation>
    <scope>NUCLEOTIDE SEQUENCE</scope>
    <source>
        <strain evidence="1">KCS-6</strain>
    </source>
</reference>
<dbReference type="Proteomes" id="UP000598971">
    <property type="component" value="Unassembled WGS sequence"/>
</dbReference>
<proteinExistence type="predicted"/>
<comment type="caution">
    <text evidence="1">The sequence shown here is derived from an EMBL/GenBank/DDBJ whole genome shotgun (WGS) entry which is preliminary data.</text>
</comment>
<dbReference type="RefSeq" id="WP_171605820.1">
    <property type="nucleotide sequence ID" value="NZ_WHPF01000001.1"/>
</dbReference>
<evidence type="ECO:0000313" key="2">
    <source>
        <dbReference type="Proteomes" id="UP000598971"/>
    </source>
</evidence>
<name>A0A8J8FC01_9BACT</name>